<reference evidence="1" key="1">
    <citation type="submission" date="2021-06" db="EMBL/GenBank/DDBJ databases">
        <title>New haloarchaea isolates fom saline soil.</title>
        <authorList>
            <person name="Duran-Viseras A."/>
            <person name="Sanchez-Porro C.S."/>
            <person name="Ventosa A."/>
        </authorList>
    </citation>
    <scope>NUCLEOTIDE SEQUENCE</scope>
    <source>
        <strain evidence="1">JCM 18369</strain>
    </source>
</reference>
<sequence length="74" mass="8247">MTVDDLDVGEWSAVRKLPVEVEARRVDDRVEVDTREGTVVAEPGDVLIRGVEGELYPCDPDIFDATYEVVEPDV</sequence>
<dbReference type="AlphaFoldDB" id="A0AA41KJJ8"/>
<proteinExistence type="predicted"/>
<name>A0AA41KJJ8_9EURY</name>
<keyword evidence="2" id="KW-1185">Reference proteome</keyword>
<dbReference type="RefSeq" id="WP_217284982.1">
    <property type="nucleotide sequence ID" value="NZ_JAHQXE010000010.1"/>
</dbReference>
<gene>
    <name evidence="1" type="ORF">KTS37_19245</name>
</gene>
<organism evidence="1 2">
    <name type="scientific">Haloarcula salina</name>
    <dbReference type="NCBI Taxonomy" id="1429914"/>
    <lineage>
        <taxon>Archaea</taxon>
        <taxon>Methanobacteriati</taxon>
        <taxon>Methanobacteriota</taxon>
        <taxon>Stenosarchaea group</taxon>
        <taxon>Halobacteria</taxon>
        <taxon>Halobacteriales</taxon>
        <taxon>Haloarculaceae</taxon>
        <taxon>Haloarcula</taxon>
    </lineage>
</organism>
<comment type="caution">
    <text evidence="1">The sequence shown here is derived from an EMBL/GenBank/DDBJ whole genome shotgun (WGS) entry which is preliminary data.</text>
</comment>
<protein>
    <submittedName>
        <fullName evidence="1">Uncharacterized protein</fullName>
    </submittedName>
</protein>
<evidence type="ECO:0000313" key="2">
    <source>
        <dbReference type="Proteomes" id="UP001166304"/>
    </source>
</evidence>
<dbReference type="Proteomes" id="UP001166304">
    <property type="component" value="Unassembled WGS sequence"/>
</dbReference>
<accession>A0AA41KJJ8</accession>
<evidence type="ECO:0000313" key="1">
    <source>
        <dbReference type="EMBL" id="MBV0903926.1"/>
    </source>
</evidence>
<dbReference type="EMBL" id="JAHQXE010000010">
    <property type="protein sequence ID" value="MBV0903926.1"/>
    <property type="molecule type" value="Genomic_DNA"/>
</dbReference>